<proteinExistence type="predicted"/>
<name>A0A7S3ELX9_9RHOD</name>
<dbReference type="GO" id="GO:0008180">
    <property type="term" value="C:COP9 signalosome"/>
    <property type="evidence" value="ECO:0007669"/>
    <property type="project" value="UniProtKB-KW"/>
</dbReference>
<keyword evidence="1" id="KW-0736">Signalosome</keyword>
<gene>
    <name evidence="2" type="ORF">RMAR00112_LOCUS31225</name>
</gene>
<dbReference type="PANTHER" id="PTHR15350:SF5">
    <property type="entry name" value="COP9 SIGNALOSOME COMPLEX SUBUNIT 7"/>
    <property type="match status" value="1"/>
</dbReference>
<evidence type="ECO:0000313" key="2">
    <source>
        <dbReference type="EMBL" id="CAE0063153.1"/>
    </source>
</evidence>
<dbReference type="AlphaFoldDB" id="A0A7S3ELX9"/>
<organism evidence="2">
    <name type="scientific">Rhodosorus marinus</name>
    <dbReference type="NCBI Taxonomy" id="101924"/>
    <lineage>
        <taxon>Eukaryota</taxon>
        <taxon>Rhodophyta</taxon>
        <taxon>Stylonematophyceae</taxon>
        <taxon>Stylonematales</taxon>
        <taxon>Stylonemataceae</taxon>
        <taxon>Rhodosorus</taxon>
    </lineage>
</organism>
<evidence type="ECO:0000256" key="1">
    <source>
        <dbReference type="ARBA" id="ARBA00022790"/>
    </source>
</evidence>
<reference evidence="2" key="1">
    <citation type="submission" date="2021-01" db="EMBL/GenBank/DDBJ databases">
        <authorList>
            <person name="Corre E."/>
            <person name="Pelletier E."/>
            <person name="Niang G."/>
            <person name="Scheremetjew M."/>
            <person name="Finn R."/>
            <person name="Kale V."/>
            <person name="Holt S."/>
            <person name="Cochrane G."/>
            <person name="Meng A."/>
            <person name="Brown T."/>
            <person name="Cohen L."/>
        </authorList>
    </citation>
    <scope>NUCLEOTIDE SEQUENCE</scope>
    <source>
        <strain evidence="2">CCMP 769</strain>
    </source>
</reference>
<protein>
    <recommendedName>
        <fullName evidence="3">PCI domain-containing protein</fullName>
    </recommendedName>
</protein>
<sequence length="356" mass="40260">MNGQEREARYCARLAGGEDVSAVVREAVRDPLLFQFGEILSLDRVSEVRIISLIPFQCCSRTFCLPPPPLRTVVESKAPVCQEWRRRDVPSREPTTLLGSSRPISSSAVFWILACAAHHCCRRVIVQKKGSIRGKLANSWGFVASLFRYDLLRQLCNSGGQELYDLLVLYAYGNMKDYETNISLLPEIMNVERMKLKQLTVLSQLSAPGDVSYATLMKELNITKVRELEDLIIELIYAKLLNATFDQKRMLLHFVGCTSRDVPNPDVLQRTRLTLTSVQPTVDVMLQSLGSWRANSARLLQTIDDMALDVREKELEKEGHDASRDAELEKRIAVVRDMMKTDMPLPGRSDADNNLD</sequence>
<accession>A0A7S3ELX9</accession>
<dbReference type="EMBL" id="HBHW01040633">
    <property type="protein sequence ID" value="CAE0063153.1"/>
    <property type="molecule type" value="Transcribed_RNA"/>
</dbReference>
<dbReference type="PANTHER" id="PTHR15350">
    <property type="entry name" value="COP9 SIGNALOSOME COMPLEX SUBUNIT 7/DENDRITIC CELL PROTEIN GA17"/>
    <property type="match status" value="1"/>
</dbReference>
<evidence type="ECO:0008006" key="3">
    <source>
        <dbReference type="Google" id="ProtNLM"/>
    </source>
</evidence>
<dbReference type="InterPro" id="IPR045237">
    <property type="entry name" value="COPS7/eIF3m"/>
</dbReference>